<dbReference type="Gene3D" id="3.40.50.1820">
    <property type="entry name" value="alpha/beta hydrolase"/>
    <property type="match status" value="1"/>
</dbReference>
<dbReference type="Pfam" id="PF00326">
    <property type="entry name" value="Peptidase_S9"/>
    <property type="match status" value="1"/>
</dbReference>
<keyword evidence="1" id="KW-0378">Hydrolase</keyword>
<evidence type="ECO:0000313" key="3">
    <source>
        <dbReference type="EMBL" id="WEG35940.1"/>
    </source>
</evidence>
<dbReference type="SUPFAM" id="SSF82171">
    <property type="entry name" value="DPP6 N-terminal domain-like"/>
    <property type="match status" value="1"/>
</dbReference>
<dbReference type="SUPFAM" id="SSF53474">
    <property type="entry name" value="alpha/beta-Hydrolases"/>
    <property type="match status" value="1"/>
</dbReference>
<feature type="domain" description="Peptidase S9 prolyl oligopeptidase catalytic" evidence="2">
    <location>
        <begin position="787"/>
        <end position="998"/>
    </location>
</feature>
<dbReference type="RefSeq" id="WP_315571990.1">
    <property type="nucleotide sequence ID" value="NZ_CP118868.1"/>
</dbReference>
<evidence type="ECO:0000259" key="2">
    <source>
        <dbReference type="Pfam" id="PF00326"/>
    </source>
</evidence>
<name>A0ABY8CA21_9FIRM</name>
<organism evidence="3 4">
    <name type="scientific">Amygdalobacter indicium</name>
    <dbReference type="NCBI Taxonomy" id="3029272"/>
    <lineage>
        <taxon>Bacteria</taxon>
        <taxon>Bacillati</taxon>
        <taxon>Bacillota</taxon>
        <taxon>Clostridia</taxon>
        <taxon>Eubacteriales</taxon>
        <taxon>Oscillospiraceae</taxon>
        <taxon>Amygdalobacter</taxon>
    </lineage>
</organism>
<dbReference type="Proteomes" id="UP001220478">
    <property type="component" value="Chromosome"/>
</dbReference>
<dbReference type="InterPro" id="IPR029058">
    <property type="entry name" value="AB_hydrolase_fold"/>
</dbReference>
<gene>
    <name evidence="3" type="ORF">PYS61_01865</name>
</gene>
<dbReference type="PANTHER" id="PTHR42776">
    <property type="entry name" value="SERINE PEPTIDASE S9 FAMILY MEMBER"/>
    <property type="match status" value="1"/>
</dbReference>
<sequence length="1014" mass="113897">MIKVEDLRNFTFLSNPQTNPSRTLAAFVVSNSDYEQNKYINKIYTFDGQALKPLTEAGNETDFLFEDEKNILFKTPEKNRYTAQTEAESKRPLTHYYRINVDGGEAAYAFSIPLDVEKLWPLNNNGKFLVLASYDLNYPDLWQKTPAEQEEICRHNEETAFCRQIHEIPFQANGTGYLYNRRSALFFFDAVSEELELIGEDYPNYVIKWVSLNNAKTKALFAATCYEGNDEYRYCDFAKLYEVDLENCIITPLYEQLNQQLGDGFYVETVNQQHQASGHEIAVLISSDTSGYGLNENNYFYVYDRASSQLQKISDYEIIYGNSVGSDVAYGCCQEKYVSLNYLDLIETVDCRSTLQRFFFVEDEVAHKITLKRKMLVNREGAVNAAFSLNIAPTVIAEEFASDCDCECGSDCKCGCQSGEPCSCECECDDCECECENECKCVSDCNCANDCDCNGECDCDDCDCNDCKCENNCKCNNANECNCDSECKCGCQSGEPCSCECDCGNECKCVSDCNCANDCDCNGECDCDDCECDCDDCECENDCKCGCKSGDTCTCECKCDSECKCGCQSGEPCSCECDCGNECKCVSDCNCANDCDCNGECDCDDCDCNDCKCGCKSGDTCTCECECECDCDDCECDDCDCECECGDCDCGNECKCESDCNCANDCDCNSDNECNCGSDCKCGCQSGEPCSCRQNHSSLCIIGFYQQNRSEIYLVHNPEKLQRLTYFNSQNLSTVKPLPLTITSRFDREAVNGYVLLPPDFRQEARASYPLILDIHGGPKTVYGSTYYHEMQVWANLGFVVCCTNPHGSDGRGNKFADIRGAYGQQDYDDLMDFLDAVLKTYPQIDSKRLGVTGGSYGGFMTNWIITHTKRFQAACTQRSISNWLSFYGTSDIGYLFATDQNKVKDFSLEDQKTLWEHSPLHYINNAVTPTLIIHSDADYRCPYEQGMQLHTALTALGVPNKLCVFHEENHELSRSGRIKAREQRLNLITHWFLQYLQADNKELIQKFAEKCHI</sequence>
<dbReference type="InterPro" id="IPR001375">
    <property type="entry name" value="Peptidase_S9_cat"/>
</dbReference>
<accession>A0ABY8CA21</accession>
<dbReference type="EMBL" id="CP118868">
    <property type="protein sequence ID" value="WEG35940.1"/>
    <property type="molecule type" value="Genomic_DNA"/>
</dbReference>
<evidence type="ECO:0000313" key="4">
    <source>
        <dbReference type="Proteomes" id="UP001220478"/>
    </source>
</evidence>
<keyword evidence="4" id="KW-1185">Reference proteome</keyword>
<dbReference type="PANTHER" id="PTHR42776:SF27">
    <property type="entry name" value="DIPEPTIDYL PEPTIDASE FAMILY MEMBER 6"/>
    <property type="match status" value="1"/>
</dbReference>
<reference evidence="3 4" key="1">
    <citation type="submission" date="2023-02" db="EMBL/GenBank/DDBJ databases">
        <title>Novel Oscillospiraceae bacterial genomes.</title>
        <authorList>
            <person name="Srinivasan S."/>
            <person name="Austin M.N."/>
            <person name="Fiedler T.L."/>
            <person name="Strenk S.M."/>
            <person name="Agnew K.J."/>
            <person name="Nagana Gowda G.A."/>
            <person name="Raftery D."/>
            <person name="Beamer M.A."/>
            <person name="Achilles S.L."/>
            <person name="Wiesenfeld H.C."/>
            <person name="Fredricks D.N."/>
            <person name="Hillier S.L."/>
        </authorList>
    </citation>
    <scope>NUCLEOTIDE SEQUENCE [LARGE SCALE GENOMIC DNA]</scope>
    <source>
        <strain evidence="3 4">CHIC02 1186E3-8</strain>
    </source>
</reference>
<evidence type="ECO:0000256" key="1">
    <source>
        <dbReference type="ARBA" id="ARBA00022801"/>
    </source>
</evidence>
<proteinExistence type="predicted"/>
<protein>
    <submittedName>
        <fullName evidence="3">Prolyl oligopeptidase family serine peptidase</fullName>
    </submittedName>
</protein>